<dbReference type="PROSITE" id="PS52038">
    <property type="entry name" value="TOPO_IB_2"/>
    <property type="match status" value="1"/>
</dbReference>
<evidence type="ECO:0000256" key="6">
    <source>
        <dbReference type="ARBA" id="ARBA00023235"/>
    </source>
</evidence>
<feature type="domain" description="DNA topoisomerase IB N-terminal" evidence="8">
    <location>
        <begin position="29"/>
        <end position="77"/>
    </location>
</feature>
<evidence type="ECO:0000259" key="7">
    <source>
        <dbReference type="Pfam" id="PF01028"/>
    </source>
</evidence>
<dbReference type="STRING" id="237018.SAMN04489723_10986"/>
<dbReference type="InterPro" id="IPR014711">
    <property type="entry name" value="TopoI_cat_a-hlx-sub_euk"/>
</dbReference>
<proteinExistence type="inferred from homology"/>
<dbReference type="InterPro" id="IPR013500">
    <property type="entry name" value="TopoI_cat_euk"/>
</dbReference>
<evidence type="ECO:0000313" key="9">
    <source>
        <dbReference type="EMBL" id="SFB40912.1"/>
    </source>
</evidence>
<gene>
    <name evidence="9" type="ORF">SAMN04489723_10986</name>
</gene>
<sequence>MVTAAELPKGLVYIRDSQPGILRKKKGRGFIFIDKDEQKLSNESQLERIHGLVIPPAWKNVWISPKKNSYLQATGIDEKGRKQYLYHPKWSEYSQKIKYDDLLKFGFYLPKLRERYQRDLRQKSWTKYKVLALATALLDELYLRVGNKQYTESNKTHGLTTLRRKHLKEDGKKLLINYTAKSGKERSVSLTNVRLVRLLKDCSQLPGYELFRYQEDDEWHTVGSSALNDYISLEAPADDYYTAKYFRTWGANSVCIKNTEEVGKLCEDTRKKPETTLVRLVAEKMGHTVAVCKSSYLHPEILSQCLNPQKLKDCLPKDFSSEGYKPEEVLLMQILCTKIS</sequence>
<dbReference type="GO" id="GO:0006265">
    <property type="term" value="P:DNA topological change"/>
    <property type="evidence" value="ECO:0007669"/>
    <property type="project" value="InterPro"/>
</dbReference>
<keyword evidence="10" id="KW-1185">Reference proteome</keyword>
<protein>
    <recommendedName>
        <fullName evidence="3">DNA topoisomerase</fullName>
        <ecNumber evidence="3">5.6.2.1</ecNumber>
    </recommendedName>
</protein>
<name>A0A1I1ATQ6_9BACT</name>
<dbReference type="Proteomes" id="UP000198790">
    <property type="component" value="Unassembled WGS sequence"/>
</dbReference>
<evidence type="ECO:0000259" key="8">
    <source>
        <dbReference type="Pfam" id="PF21338"/>
    </source>
</evidence>
<dbReference type="SUPFAM" id="SSF56349">
    <property type="entry name" value="DNA breaking-rejoining enzymes"/>
    <property type="match status" value="1"/>
</dbReference>
<dbReference type="Gene3D" id="1.10.132.120">
    <property type="match status" value="1"/>
</dbReference>
<dbReference type="Pfam" id="PF01028">
    <property type="entry name" value="Topoisom_I"/>
    <property type="match status" value="1"/>
</dbReference>
<dbReference type="InterPro" id="IPR035447">
    <property type="entry name" value="DNA_topo_I_N_sf"/>
</dbReference>
<dbReference type="EMBL" id="FOKK01000009">
    <property type="protein sequence ID" value="SFB40912.1"/>
    <property type="molecule type" value="Genomic_DNA"/>
</dbReference>
<dbReference type="RefSeq" id="WP_092898109.1">
    <property type="nucleotide sequence ID" value="NZ_FOKK01000009.1"/>
</dbReference>
<dbReference type="SUPFAM" id="SSF55869">
    <property type="entry name" value="DNA topoisomerase I domain"/>
    <property type="match status" value="1"/>
</dbReference>
<evidence type="ECO:0000256" key="1">
    <source>
        <dbReference type="ARBA" id="ARBA00000213"/>
    </source>
</evidence>
<dbReference type="PRINTS" id="PR00416">
    <property type="entry name" value="EUTPISMRASEI"/>
</dbReference>
<evidence type="ECO:0000313" key="10">
    <source>
        <dbReference type="Proteomes" id="UP000198790"/>
    </source>
</evidence>
<feature type="domain" description="DNA topoisomerase I catalytic core eukaryotic-type" evidence="7">
    <location>
        <begin position="92"/>
        <end position="300"/>
    </location>
</feature>
<dbReference type="InterPro" id="IPR011010">
    <property type="entry name" value="DNA_brk_join_enz"/>
</dbReference>
<dbReference type="GO" id="GO:0003677">
    <property type="term" value="F:DNA binding"/>
    <property type="evidence" value="ECO:0007669"/>
    <property type="project" value="UniProtKB-KW"/>
</dbReference>
<keyword evidence="5" id="KW-0238">DNA-binding</keyword>
<dbReference type="EC" id="5.6.2.1" evidence="3"/>
<evidence type="ECO:0000256" key="4">
    <source>
        <dbReference type="ARBA" id="ARBA00023029"/>
    </source>
</evidence>
<reference evidence="9 10" key="1">
    <citation type="submission" date="2016-10" db="EMBL/GenBank/DDBJ databases">
        <authorList>
            <person name="de Groot N.N."/>
        </authorList>
    </citation>
    <scope>NUCLEOTIDE SEQUENCE [LARGE SCALE GENOMIC DNA]</scope>
    <source>
        <strain evidence="9 10">DSM 23399</strain>
    </source>
</reference>
<dbReference type="Pfam" id="PF21338">
    <property type="entry name" value="Top1B_N_bact"/>
    <property type="match status" value="1"/>
</dbReference>
<dbReference type="InterPro" id="IPR001631">
    <property type="entry name" value="TopoI"/>
</dbReference>
<dbReference type="InterPro" id="IPR049331">
    <property type="entry name" value="Top1B_N_bact"/>
</dbReference>
<dbReference type="Gene3D" id="3.30.66.10">
    <property type="entry name" value="DNA topoisomerase I domain"/>
    <property type="match status" value="1"/>
</dbReference>
<dbReference type="GO" id="GO:0003917">
    <property type="term" value="F:DNA topoisomerase type I (single strand cut, ATP-independent) activity"/>
    <property type="evidence" value="ECO:0007669"/>
    <property type="project" value="UniProtKB-EC"/>
</dbReference>
<dbReference type="AlphaFoldDB" id="A0A1I1ATQ6"/>
<evidence type="ECO:0000256" key="3">
    <source>
        <dbReference type="ARBA" id="ARBA00012891"/>
    </source>
</evidence>
<keyword evidence="4" id="KW-0799">Topoisomerase</keyword>
<dbReference type="Gene3D" id="3.90.15.10">
    <property type="entry name" value="Topoisomerase I, Chain A, domain 3"/>
    <property type="match status" value="1"/>
</dbReference>
<comment type="catalytic activity">
    <reaction evidence="1">
        <text>ATP-independent breakage of single-stranded DNA, followed by passage and rejoining.</text>
        <dbReference type="EC" id="5.6.2.1"/>
    </reaction>
</comment>
<dbReference type="OrthoDB" id="9778962at2"/>
<keyword evidence="6 9" id="KW-0413">Isomerase</keyword>
<comment type="similarity">
    <text evidence="2">Belongs to the type IB topoisomerase family.</text>
</comment>
<evidence type="ECO:0000256" key="2">
    <source>
        <dbReference type="ARBA" id="ARBA00006645"/>
    </source>
</evidence>
<evidence type="ECO:0000256" key="5">
    <source>
        <dbReference type="ARBA" id="ARBA00023125"/>
    </source>
</evidence>
<organism evidence="9 10">
    <name type="scientific">Algoriphagus aquimarinus</name>
    <dbReference type="NCBI Taxonomy" id="237018"/>
    <lineage>
        <taxon>Bacteria</taxon>
        <taxon>Pseudomonadati</taxon>
        <taxon>Bacteroidota</taxon>
        <taxon>Cytophagia</taxon>
        <taxon>Cytophagales</taxon>
        <taxon>Cyclobacteriaceae</taxon>
        <taxon>Algoriphagus</taxon>
    </lineage>
</organism>
<accession>A0A1I1ATQ6</accession>